<accession>A0A385Q3Q1</accession>
<protein>
    <submittedName>
        <fullName evidence="1">WYL domain-containing protein</fullName>
    </submittedName>
</protein>
<proteinExistence type="predicted"/>
<name>A0A385Q3Q1_9FIRM</name>
<organism evidence="1 2">
    <name type="scientific">Lachnoanaerobaculum umeaense</name>
    <dbReference type="NCBI Taxonomy" id="617123"/>
    <lineage>
        <taxon>Bacteria</taxon>
        <taxon>Bacillati</taxon>
        <taxon>Bacillota</taxon>
        <taxon>Clostridia</taxon>
        <taxon>Lachnospirales</taxon>
        <taxon>Lachnospiraceae</taxon>
        <taxon>Lachnoanaerobaculum</taxon>
    </lineage>
</organism>
<dbReference type="KEGG" id="lua:D4A81_10720"/>
<sequence length="353" mass="41635">MSDSEKVNVYPSPHLRQMLNNDIELFEIFKKDRGESIMEINTSGFMNKFLLGYFEKYKQEIGEYTADLDEHLKKAELKEYEINEIKNFLLNKIIFLEKNDSPMNKCSSSKTTIPFKTNDNTTSIIQELNSGGLKGCSLSEYLCRMLKLYFKKPLYKREQIIFSKEYEAIFNNCKKQCIKFNYLYDNKEYTVVPYTIFTGKEQMFNYVFCYGFDSNKQVRTYSFRLNRISNIKPSYQTITCPDDIEEKFRLTKQLGASYAINDTLEESCILLNPQGISSFKHIYFGRPTVDSKKATPDGNFKYYFKCSTEQLYRYFRRFNPGEAVVEYPASLRDRIIEFHKESLNGYKNLKVSE</sequence>
<evidence type="ECO:0000313" key="2">
    <source>
        <dbReference type="Proteomes" id="UP000265562"/>
    </source>
</evidence>
<evidence type="ECO:0000313" key="1">
    <source>
        <dbReference type="EMBL" id="AYB00360.1"/>
    </source>
</evidence>
<dbReference type="OrthoDB" id="1842238at2"/>
<dbReference type="EMBL" id="CP032364">
    <property type="protein sequence ID" value="AYB00360.1"/>
    <property type="molecule type" value="Genomic_DNA"/>
</dbReference>
<keyword evidence="2" id="KW-1185">Reference proteome</keyword>
<reference evidence="1 2" key="1">
    <citation type="submission" date="2018-09" db="EMBL/GenBank/DDBJ databases">
        <title>Genome sequencing of Lachnoanaerobaculum umeaense DSM 23576.</title>
        <authorList>
            <person name="Kook J.-K."/>
            <person name="Park S.-N."/>
            <person name="Lim Y.K."/>
        </authorList>
    </citation>
    <scope>NUCLEOTIDE SEQUENCE [LARGE SCALE GENOMIC DNA]</scope>
    <source>
        <strain evidence="2">DSM 23576 \ CCUG 58757</strain>
    </source>
</reference>
<dbReference type="RefSeq" id="WP_111524049.1">
    <property type="nucleotide sequence ID" value="NZ_CP032364.1"/>
</dbReference>
<dbReference type="AlphaFoldDB" id="A0A385Q3Q1"/>
<gene>
    <name evidence="1" type="ORF">D4A81_10720</name>
</gene>
<dbReference type="Proteomes" id="UP000265562">
    <property type="component" value="Chromosome"/>
</dbReference>